<dbReference type="InterPro" id="IPR003609">
    <property type="entry name" value="Pan_app"/>
</dbReference>
<dbReference type="InterPro" id="IPR000436">
    <property type="entry name" value="Sushi_SCR_CCP_dom"/>
</dbReference>
<keyword evidence="5" id="KW-1185">Reference proteome</keyword>
<gene>
    <name evidence="4" type="ORF">MCOR_1380</name>
</gene>
<keyword evidence="2" id="KW-0768">Sushi</keyword>
<keyword evidence="1" id="KW-1015">Disulfide bond</keyword>
<dbReference type="Proteomes" id="UP000507470">
    <property type="component" value="Unassembled WGS sequence"/>
</dbReference>
<evidence type="ECO:0000256" key="2">
    <source>
        <dbReference type="PROSITE-ProRule" id="PRU00302"/>
    </source>
</evidence>
<dbReference type="PROSITE" id="PS50923">
    <property type="entry name" value="SUSHI"/>
    <property type="match status" value="1"/>
</dbReference>
<evidence type="ECO:0000313" key="5">
    <source>
        <dbReference type="Proteomes" id="UP000507470"/>
    </source>
</evidence>
<evidence type="ECO:0000259" key="3">
    <source>
        <dbReference type="PROSITE" id="PS50923"/>
    </source>
</evidence>
<organism evidence="4 5">
    <name type="scientific">Mytilus coruscus</name>
    <name type="common">Sea mussel</name>
    <dbReference type="NCBI Taxonomy" id="42192"/>
    <lineage>
        <taxon>Eukaryota</taxon>
        <taxon>Metazoa</taxon>
        <taxon>Spiralia</taxon>
        <taxon>Lophotrochozoa</taxon>
        <taxon>Mollusca</taxon>
        <taxon>Bivalvia</taxon>
        <taxon>Autobranchia</taxon>
        <taxon>Pteriomorphia</taxon>
        <taxon>Mytilida</taxon>
        <taxon>Mytiloidea</taxon>
        <taxon>Mytilidae</taxon>
        <taxon>Mytilinae</taxon>
        <taxon>Mytilus</taxon>
    </lineage>
</organism>
<proteinExistence type="predicted"/>
<dbReference type="AlphaFoldDB" id="A0A6J7ZXW8"/>
<accession>A0A6J7ZXW8</accession>
<dbReference type="Gene3D" id="3.50.4.10">
    <property type="entry name" value="Hepatocyte Growth Factor"/>
    <property type="match status" value="1"/>
</dbReference>
<dbReference type="SUPFAM" id="SSF57414">
    <property type="entry name" value="Hairpin loop containing domain-like"/>
    <property type="match status" value="1"/>
</dbReference>
<comment type="caution">
    <text evidence="2">Lacks conserved residue(s) required for the propagation of feature annotation.</text>
</comment>
<dbReference type="Pfam" id="PF00024">
    <property type="entry name" value="PAN_1"/>
    <property type="match status" value="1"/>
</dbReference>
<protein>
    <recommendedName>
        <fullName evidence="3">Sushi domain-containing protein</fullName>
    </recommendedName>
</protein>
<reference evidence="4 5" key="1">
    <citation type="submission" date="2020-06" db="EMBL/GenBank/DDBJ databases">
        <authorList>
            <person name="Li R."/>
            <person name="Bekaert M."/>
        </authorList>
    </citation>
    <scope>NUCLEOTIDE SEQUENCE [LARGE SCALE GENOMIC DNA]</scope>
    <source>
        <strain evidence="5">wild</strain>
    </source>
</reference>
<dbReference type="OrthoDB" id="6169779at2759"/>
<dbReference type="EMBL" id="CACVKT020000270">
    <property type="protein sequence ID" value="CAC5357916.1"/>
    <property type="molecule type" value="Genomic_DNA"/>
</dbReference>
<feature type="domain" description="Sushi" evidence="3">
    <location>
        <begin position="108"/>
        <end position="165"/>
    </location>
</feature>
<evidence type="ECO:0000256" key="1">
    <source>
        <dbReference type="ARBA" id="ARBA00023157"/>
    </source>
</evidence>
<name>A0A6J7ZXW8_MYTCO</name>
<evidence type="ECO:0000313" key="4">
    <source>
        <dbReference type="EMBL" id="CAC5357916.1"/>
    </source>
</evidence>
<sequence>MTITFENRDKYLPGRSFVNNSANSIYQCMDICYRFNYCKSVNFVKDLRVCVMNLEDTSSVTLIPMTGSIYEERPQFPQDLVPKECVGHSCPVEDLCVANGTCANWLYVDCGDLVDKKAIIEYEYTVGYAEASYECKRPLPGQIGKETLYCLMSGHWSGPNIQCGRKYCKCSLQYFNKICKI</sequence>